<feature type="domain" description="Myb/SANT-like" evidence="2">
    <location>
        <begin position="15"/>
        <end position="109"/>
    </location>
</feature>
<reference evidence="3 4" key="1">
    <citation type="journal article" date="2018" name="PLoS Genet.">
        <title>Population sequencing reveals clonal diversity and ancestral inbreeding in the grapevine cultivar Chardonnay.</title>
        <authorList>
            <person name="Roach M.J."/>
            <person name="Johnson D.L."/>
            <person name="Bohlmann J."/>
            <person name="van Vuuren H.J."/>
            <person name="Jones S.J."/>
            <person name="Pretorius I.S."/>
            <person name="Schmidt S.A."/>
            <person name="Borneman A.R."/>
        </authorList>
    </citation>
    <scope>NUCLEOTIDE SEQUENCE [LARGE SCALE GENOMIC DNA]</scope>
    <source>
        <strain evidence="4">cv. Chardonnay</strain>
        <tissue evidence="3">Leaf</tissue>
    </source>
</reference>
<feature type="compositionally biased region" description="Basic and acidic residues" evidence="1">
    <location>
        <begin position="303"/>
        <end position="314"/>
    </location>
</feature>
<dbReference type="EMBL" id="QGNW01001133">
    <property type="protein sequence ID" value="RVW54123.1"/>
    <property type="molecule type" value="Genomic_DNA"/>
</dbReference>
<comment type="caution">
    <text evidence="3">The sequence shown here is derived from an EMBL/GenBank/DDBJ whole genome shotgun (WGS) entry which is preliminary data.</text>
</comment>
<dbReference type="Proteomes" id="UP000288805">
    <property type="component" value="Unassembled WGS sequence"/>
</dbReference>
<name>A0A438F2E6_VITVI</name>
<protein>
    <submittedName>
        <fullName evidence="3">L10-interacting MYB domain-containing protein</fullName>
    </submittedName>
</protein>
<evidence type="ECO:0000256" key="1">
    <source>
        <dbReference type="SAM" id="MobiDB-lite"/>
    </source>
</evidence>
<organism evidence="3 4">
    <name type="scientific">Vitis vinifera</name>
    <name type="common">Grape</name>
    <dbReference type="NCBI Taxonomy" id="29760"/>
    <lineage>
        <taxon>Eukaryota</taxon>
        <taxon>Viridiplantae</taxon>
        <taxon>Streptophyta</taxon>
        <taxon>Embryophyta</taxon>
        <taxon>Tracheophyta</taxon>
        <taxon>Spermatophyta</taxon>
        <taxon>Magnoliopsida</taxon>
        <taxon>eudicotyledons</taxon>
        <taxon>Gunneridae</taxon>
        <taxon>Pentapetalae</taxon>
        <taxon>rosids</taxon>
        <taxon>Vitales</taxon>
        <taxon>Vitaceae</taxon>
        <taxon>Viteae</taxon>
        <taxon>Vitis</taxon>
    </lineage>
</organism>
<evidence type="ECO:0000313" key="3">
    <source>
        <dbReference type="EMBL" id="RVW54123.1"/>
    </source>
</evidence>
<gene>
    <name evidence="3" type="primary">LIMYB_5</name>
    <name evidence="3" type="ORF">CK203_092199</name>
</gene>
<dbReference type="InterPro" id="IPR024752">
    <property type="entry name" value="Myb/SANT-like_dom"/>
</dbReference>
<dbReference type="AlphaFoldDB" id="A0A438F2E6"/>
<evidence type="ECO:0000259" key="2">
    <source>
        <dbReference type="Pfam" id="PF12776"/>
    </source>
</evidence>
<dbReference type="PANTHER" id="PTHR46929:SF28">
    <property type="entry name" value="MYB_SANT-LIKE DNA-BINDING DOMAIN PROTEIN"/>
    <property type="match status" value="1"/>
</dbReference>
<evidence type="ECO:0000313" key="4">
    <source>
        <dbReference type="Proteomes" id="UP000288805"/>
    </source>
</evidence>
<feature type="region of interest" description="Disordered" evidence="1">
    <location>
        <begin position="303"/>
        <end position="324"/>
    </location>
</feature>
<dbReference type="PANTHER" id="PTHR46929">
    <property type="entry name" value="EXPRESSED PROTEIN"/>
    <property type="match status" value="1"/>
</dbReference>
<feature type="domain" description="Myb/SANT-like" evidence="2">
    <location>
        <begin position="180"/>
        <end position="271"/>
    </location>
</feature>
<accession>A0A438F2E6</accession>
<proteinExistence type="predicted"/>
<sequence length="398" mass="46465">MGSQTPTSNDRSRTYWTPTMERYFIDLMLDQMHRGSRIGHTFNKQAWTDMLTMFNAKFGSQYDKDVLKGRYTNLWKQFNDIKNLLGQSGFSWDETRQMVVADDDVWDAYIKFHPDARSYKTKAVLNFNDLYLIYGYTTADGRYSRSSHDMDIDDDVQGMNMGDGMGSIAPLNNERSRTDWTAAMDQFFIDLMLDQLGKGNKIGNTFNKQAWTDMLALFNAKFGPQHGKRVLRHRYKKLWKYYSDVTILLKQIGFSWDDEREMILADDDVWMFISSTFKMFYSHRVSNLVHDFMPDILMGSPQDNEKVDACEGRESQTPTGSDRSRTYWTPPMDRYLIDLLLDQAHPDARTYRVKTVPSYHKLCVIYGQESSDGRYSRLARYADPICEVPVLMTGMFLH</sequence>
<dbReference type="Pfam" id="PF12776">
    <property type="entry name" value="Myb_DNA-bind_3"/>
    <property type="match status" value="2"/>
</dbReference>